<accession>A0A834TST8</accession>
<reference evidence="2" key="1">
    <citation type="submission" date="2020-09" db="EMBL/GenBank/DDBJ databases">
        <title>Genome-Enabled Discovery of Anthraquinone Biosynthesis in Senna tora.</title>
        <authorList>
            <person name="Kang S.-H."/>
            <person name="Pandey R.P."/>
            <person name="Lee C.-M."/>
            <person name="Sim J.-S."/>
            <person name="Jeong J.-T."/>
            <person name="Choi B.-S."/>
            <person name="Jung M."/>
            <person name="Ginzburg D."/>
            <person name="Zhao K."/>
            <person name="Won S.Y."/>
            <person name="Oh T.-J."/>
            <person name="Yu Y."/>
            <person name="Kim N.-H."/>
            <person name="Lee O.R."/>
            <person name="Lee T.-H."/>
            <person name="Bashyal P."/>
            <person name="Kim T.-S."/>
            <person name="Lee W.-H."/>
            <person name="Kawkins C."/>
            <person name="Kim C.-K."/>
            <person name="Kim J.S."/>
            <person name="Ahn B.O."/>
            <person name="Rhee S.Y."/>
            <person name="Sohng J.K."/>
        </authorList>
    </citation>
    <scope>NUCLEOTIDE SEQUENCE</scope>
    <source>
        <tissue evidence="2">Leaf</tissue>
    </source>
</reference>
<dbReference type="OrthoDB" id="7848332at2759"/>
<keyword evidence="1" id="KW-1133">Transmembrane helix</keyword>
<keyword evidence="1" id="KW-0812">Transmembrane</keyword>
<dbReference type="AlphaFoldDB" id="A0A834TST8"/>
<proteinExistence type="predicted"/>
<keyword evidence="1" id="KW-0472">Membrane</keyword>
<dbReference type="Proteomes" id="UP000634136">
    <property type="component" value="Unassembled WGS sequence"/>
</dbReference>
<evidence type="ECO:0000313" key="2">
    <source>
        <dbReference type="EMBL" id="KAF7827477.1"/>
    </source>
</evidence>
<name>A0A834TST8_9FABA</name>
<dbReference type="EMBL" id="JAAIUW010000006">
    <property type="protein sequence ID" value="KAF7827477.1"/>
    <property type="molecule type" value="Genomic_DNA"/>
</dbReference>
<gene>
    <name evidence="2" type="ORF">G2W53_018641</name>
</gene>
<keyword evidence="3" id="KW-1185">Reference proteome</keyword>
<comment type="caution">
    <text evidence="2">The sequence shown here is derived from an EMBL/GenBank/DDBJ whole genome shotgun (WGS) entry which is preliminary data.</text>
</comment>
<organism evidence="2 3">
    <name type="scientific">Senna tora</name>
    <dbReference type="NCBI Taxonomy" id="362788"/>
    <lineage>
        <taxon>Eukaryota</taxon>
        <taxon>Viridiplantae</taxon>
        <taxon>Streptophyta</taxon>
        <taxon>Embryophyta</taxon>
        <taxon>Tracheophyta</taxon>
        <taxon>Spermatophyta</taxon>
        <taxon>Magnoliopsida</taxon>
        <taxon>eudicotyledons</taxon>
        <taxon>Gunneridae</taxon>
        <taxon>Pentapetalae</taxon>
        <taxon>rosids</taxon>
        <taxon>fabids</taxon>
        <taxon>Fabales</taxon>
        <taxon>Fabaceae</taxon>
        <taxon>Caesalpinioideae</taxon>
        <taxon>Cassia clade</taxon>
        <taxon>Senna</taxon>
    </lineage>
</organism>
<sequence>MNVGNCKGIPTPLIAINLNIEDGQSADENLLEVSAMLPLAKQCAFEEPSVETITGENVLTWPHVVSVLVNAIVYVLTPLGYFQMLNFQKLNHLLP</sequence>
<evidence type="ECO:0000313" key="3">
    <source>
        <dbReference type="Proteomes" id="UP000634136"/>
    </source>
</evidence>
<feature type="transmembrane region" description="Helical" evidence="1">
    <location>
        <begin position="61"/>
        <end position="82"/>
    </location>
</feature>
<evidence type="ECO:0000256" key="1">
    <source>
        <dbReference type="SAM" id="Phobius"/>
    </source>
</evidence>
<protein>
    <submittedName>
        <fullName evidence="2">Uncharacterized protein</fullName>
    </submittedName>
</protein>